<dbReference type="EMBL" id="GBRH01192032">
    <property type="protein sequence ID" value="JAE05864.1"/>
    <property type="molecule type" value="Transcribed_RNA"/>
</dbReference>
<name>A0A0A9F3S0_ARUDO</name>
<organism evidence="1">
    <name type="scientific">Arundo donax</name>
    <name type="common">Giant reed</name>
    <name type="synonym">Donax arundinaceus</name>
    <dbReference type="NCBI Taxonomy" id="35708"/>
    <lineage>
        <taxon>Eukaryota</taxon>
        <taxon>Viridiplantae</taxon>
        <taxon>Streptophyta</taxon>
        <taxon>Embryophyta</taxon>
        <taxon>Tracheophyta</taxon>
        <taxon>Spermatophyta</taxon>
        <taxon>Magnoliopsida</taxon>
        <taxon>Liliopsida</taxon>
        <taxon>Poales</taxon>
        <taxon>Poaceae</taxon>
        <taxon>PACMAD clade</taxon>
        <taxon>Arundinoideae</taxon>
        <taxon>Arundineae</taxon>
        <taxon>Arundo</taxon>
    </lineage>
</organism>
<dbReference type="AlphaFoldDB" id="A0A0A9F3S0"/>
<proteinExistence type="predicted"/>
<sequence>MSSPNALILSSRHSQAWSISSWPVRNKRISPSGSVRWICNTVICAASM</sequence>
<reference evidence="1" key="2">
    <citation type="journal article" date="2015" name="Data Brief">
        <title>Shoot transcriptome of the giant reed, Arundo donax.</title>
        <authorList>
            <person name="Barrero R.A."/>
            <person name="Guerrero F.D."/>
            <person name="Moolhuijzen P."/>
            <person name="Goolsby J.A."/>
            <person name="Tidwell J."/>
            <person name="Bellgard S.E."/>
            <person name="Bellgard M.I."/>
        </authorList>
    </citation>
    <scope>NUCLEOTIDE SEQUENCE</scope>
    <source>
        <tissue evidence="1">Shoot tissue taken approximately 20 cm above the soil surface</tissue>
    </source>
</reference>
<evidence type="ECO:0000313" key="1">
    <source>
        <dbReference type="EMBL" id="JAE05864.1"/>
    </source>
</evidence>
<reference evidence="1" key="1">
    <citation type="submission" date="2014-09" db="EMBL/GenBank/DDBJ databases">
        <authorList>
            <person name="Magalhaes I.L.F."/>
            <person name="Oliveira U."/>
            <person name="Santos F.R."/>
            <person name="Vidigal T.H.D.A."/>
            <person name="Brescovit A.D."/>
            <person name="Santos A.J."/>
        </authorList>
    </citation>
    <scope>NUCLEOTIDE SEQUENCE</scope>
    <source>
        <tissue evidence="1">Shoot tissue taken approximately 20 cm above the soil surface</tissue>
    </source>
</reference>
<accession>A0A0A9F3S0</accession>
<protein>
    <submittedName>
        <fullName evidence="1">Uncharacterized protein</fullName>
    </submittedName>
</protein>